<gene>
    <name evidence="1" type="ORF">RPERSI_LOCUS13647</name>
</gene>
<evidence type="ECO:0000313" key="1">
    <source>
        <dbReference type="EMBL" id="CAG8745859.1"/>
    </source>
</evidence>
<dbReference type="EMBL" id="CAJVQC010030540">
    <property type="protein sequence ID" value="CAG8745859.1"/>
    <property type="molecule type" value="Genomic_DNA"/>
</dbReference>
<name>A0ACA9QHR0_9GLOM</name>
<keyword evidence="2" id="KW-1185">Reference proteome</keyword>
<protein>
    <submittedName>
        <fullName evidence="1">26408_t:CDS:1</fullName>
    </submittedName>
</protein>
<comment type="caution">
    <text evidence="1">The sequence shown here is derived from an EMBL/GenBank/DDBJ whole genome shotgun (WGS) entry which is preliminary data.</text>
</comment>
<sequence length="222" mass="25668">MTRYKDILPDLSDEVFRNLDPRHDLLQKRVSAYPFDSKIINAKDAALIASWIDNKQKTPYCFKDIPFKFNLIYRASQENFSISKFHDKCDNKGPTVVIIKVLNSEEIIGGYNPLDWRSNVELTNNRDWLPSNGYNNNYRCKTSKSFIFSLLSFSNGAIPRLSRVSTKNEAIIRCNDKGPCFGLQDLWIQNNSSRRSASGISKQHSYEMGIIDKDTFEIEEYE</sequence>
<dbReference type="Proteomes" id="UP000789920">
    <property type="component" value="Unassembled WGS sequence"/>
</dbReference>
<evidence type="ECO:0000313" key="2">
    <source>
        <dbReference type="Proteomes" id="UP000789920"/>
    </source>
</evidence>
<reference evidence="1" key="1">
    <citation type="submission" date="2021-06" db="EMBL/GenBank/DDBJ databases">
        <authorList>
            <person name="Kallberg Y."/>
            <person name="Tangrot J."/>
            <person name="Rosling A."/>
        </authorList>
    </citation>
    <scope>NUCLEOTIDE SEQUENCE</scope>
    <source>
        <strain evidence="1">MA461A</strain>
    </source>
</reference>
<accession>A0ACA9QHR0</accession>
<proteinExistence type="predicted"/>
<organism evidence="1 2">
    <name type="scientific">Racocetra persica</name>
    <dbReference type="NCBI Taxonomy" id="160502"/>
    <lineage>
        <taxon>Eukaryota</taxon>
        <taxon>Fungi</taxon>
        <taxon>Fungi incertae sedis</taxon>
        <taxon>Mucoromycota</taxon>
        <taxon>Glomeromycotina</taxon>
        <taxon>Glomeromycetes</taxon>
        <taxon>Diversisporales</taxon>
        <taxon>Gigasporaceae</taxon>
        <taxon>Racocetra</taxon>
    </lineage>
</organism>
<feature type="non-terminal residue" evidence="1">
    <location>
        <position position="222"/>
    </location>
</feature>